<dbReference type="CDD" id="cd02440">
    <property type="entry name" value="AdoMet_MTases"/>
    <property type="match status" value="1"/>
</dbReference>
<comment type="caution">
    <text evidence="1">The sequence shown here is derived from an EMBL/GenBank/DDBJ whole genome shotgun (WGS) entry which is preliminary data.</text>
</comment>
<reference evidence="1 2" key="1">
    <citation type="submission" date="2019-06" db="EMBL/GenBank/DDBJ databases">
        <title>Whole genome shotgun sequence of Zoogloea ramigera NBRC 15342.</title>
        <authorList>
            <person name="Hosoyama A."/>
            <person name="Uohara A."/>
            <person name="Ohji S."/>
            <person name="Ichikawa N."/>
        </authorList>
    </citation>
    <scope>NUCLEOTIDE SEQUENCE [LARGE SCALE GENOMIC DNA]</scope>
    <source>
        <strain evidence="1 2">NBRC 15342</strain>
    </source>
</reference>
<keyword evidence="1" id="KW-0489">Methyltransferase</keyword>
<accession>A0A4Y4CT97</accession>
<evidence type="ECO:0000313" key="2">
    <source>
        <dbReference type="Proteomes" id="UP000318422"/>
    </source>
</evidence>
<organism evidence="1 2">
    <name type="scientific">Zoogloea ramigera</name>
    <dbReference type="NCBI Taxonomy" id="350"/>
    <lineage>
        <taxon>Bacteria</taxon>
        <taxon>Pseudomonadati</taxon>
        <taxon>Pseudomonadota</taxon>
        <taxon>Betaproteobacteria</taxon>
        <taxon>Rhodocyclales</taxon>
        <taxon>Zoogloeaceae</taxon>
        <taxon>Zoogloea</taxon>
    </lineage>
</organism>
<dbReference type="Proteomes" id="UP000318422">
    <property type="component" value="Unassembled WGS sequence"/>
</dbReference>
<dbReference type="EMBL" id="BJNV01000005">
    <property type="protein sequence ID" value="GEC94247.1"/>
    <property type="molecule type" value="Genomic_DNA"/>
</dbReference>
<dbReference type="RefSeq" id="WP_141349012.1">
    <property type="nucleotide sequence ID" value="NZ_BJNV01000005.1"/>
</dbReference>
<dbReference type="GO" id="GO:0032259">
    <property type="term" value="P:methylation"/>
    <property type="evidence" value="ECO:0007669"/>
    <property type="project" value="UniProtKB-KW"/>
</dbReference>
<dbReference type="AlphaFoldDB" id="A0A4Y4CT97"/>
<dbReference type="SUPFAM" id="SSF53335">
    <property type="entry name" value="S-adenosyl-L-methionine-dependent methyltransferases"/>
    <property type="match status" value="1"/>
</dbReference>
<dbReference type="Pfam" id="PF13489">
    <property type="entry name" value="Methyltransf_23"/>
    <property type="match status" value="1"/>
</dbReference>
<name>A0A4Y4CT97_ZOORA</name>
<keyword evidence="1" id="KW-0808">Transferase</keyword>
<gene>
    <name evidence="1" type="ORF">ZRA01_03200</name>
</gene>
<dbReference type="Gene3D" id="3.40.50.150">
    <property type="entry name" value="Vaccinia Virus protein VP39"/>
    <property type="match status" value="1"/>
</dbReference>
<protein>
    <submittedName>
        <fullName evidence="1">SAM-dependent methyltransferase</fullName>
    </submittedName>
</protein>
<dbReference type="OrthoDB" id="9804312at2"/>
<proteinExistence type="predicted"/>
<dbReference type="InterPro" id="IPR029063">
    <property type="entry name" value="SAM-dependent_MTases_sf"/>
</dbReference>
<dbReference type="GO" id="GO:0008168">
    <property type="term" value="F:methyltransferase activity"/>
    <property type="evidence" value="ECO:0007669"/>
    <property type="project" value="UniProtKB-KW"/>
</dbReference>
<keyword evidence="2" id="KW-1185">Reference proteome</keyword>
<sequence>MPLRHAGSTTPSTWVTRFAPLIAAGGEVLDLACGSGRHARWLVSRGFRVEAADRDAVALELLAGVPHLKVREVDLENGPWPYARQHFDGIVVTNYLFRPRLPLLLTALNPGGVLIYETFMVGNERFGKPSNPDFLLRSHELLETVADACTVLAYEQGEVAEPKPAVVQRICAVKGHNPGLRLP</sequence>
<evidence type="ECO:0000313" key="1">
    <source>
        <dbReference type="EMBL" id="GEC94247.1"/>
    </source>
</evidence>